<keyword evidence="2" id="KW-1003">Cell membrane</keyword>
<feature type="transmembrane region" description="Helical" evidence="6">
    <location>
        <begin position="507"/>
        <end position="526"/>
    </location>
</feature>
<organism evidence="9 10">
    <name type="scientific">Alloacidobacterium dinghuense</name>
    <dbReference type="NCBI Taxonomy" id="2763107"/>
    <lineage>
        <taxon>Bacteria</taxon>
        <taxon>Pseudomonadati</taxon>
        <taxon>Acidobacteriota</taxon>
        <taxon>Terriglobia</taxon>
        <taxon>Terriglobales</taxon>
        <taxon>Acidobacteriaceae</taxon>
        <taxon>Alloacidobacterium</taxon>
    </lineage>
</organism>
<name>A0A7G8BLG8_9BACT</name>
<dbReference type="InterPro" id="IPR025857">
    <property type="entry name" value="MacB_PCD"/>
</dbReference>
<evidence type="ECO:0000313" key="9">
    <source>
        <dbReference type="EMBL" id="QNI33388.1"/>
    </source>
</evidence>
<dbReference type="Pfam" id="PF12704">
    <property type="entry name" value="MacB_PCD"/>
    <property type="match status" value="1"/>
</dbReference>
<evidence type="ECO:0000256" key="1">
    <source>
        <dbReference type="ARBA" id="ARBA00004651"/>
    </source>
</evidence>
<keyword evidence="4 6" id="KW-1133">Transmembrane helix</keyword>
<protein>
    <submittedName>
        <fullName evidence="9">ABC transporter permease</fullName>
    </submittedName>
</protein>
<dbReference type="Pfam" id="PF02687">
    <property type="entry name" value="FtsX"/>
    <property type="match status" value="2"/>
</dbReference>
<dbReference type="InterPro" id="IPR038766">
    <property type="entry name" value="Membrane_comp_ABC_pdt"/>
</dbReference>
<evidence type="ECO:0000256" key="3">
    <source>
        <dbReference type="ARBA" id="ARBA00022692"/>
    </source>
</evidence>
<dbReference type="PANTHER" id="PTHR30287:SF1">
    <property type="entry name" value="INNER MEMBRANE PROTEIN"/>
    <property type="match status" value="1"/>
</dbReference>
<sequence>MKTESRRAVESDQKPALGWSTAAKIAWRELRASRTKFLFVILSVAIGVAALTGVRGFSESFQKALLDQARSIMAGDLSARMFRLTTQPEDAKLDAMAASKGVERTSVTETVSMASLQGDPVPLLVSLKIVDPAKYPFYGRLRLNPAGDLRTALTDSTVVVDDNLLVRLRAKMGDTLKIGGQLFKIAAVIEKEPDRLTAGIGLGPRVMMTRAAVDRTGLLQQGSRATERYLFKLGPQSGKVADVRGQLEKILPDAQITDFRETSPALSEGIDHATGLLSLICLVAMVLGAIGVGMAMRAHLQQRIDILAIMKSVGAKSSDILRIYLLQTLLLGTVGGLLGIALGLGVEWALPFFFGKLLPIQPPLRLPVRSVSAAFGTGILTTVLFCLPPLLDVRKIRPSIVLRKAVDGGDADGKLNFWKKLVENKAQWISVVVIVVALAGIAAGLADSMLVGKWFAAALCGLLIVILGLSAVTLRSLRAFLNRTRLHLHSALRHGLANLYRPGNQSAAVLAALGTGVMLILSVFLMQHAIVNRMNSDVTSSAANIFLIDISQDEVKGVRDLLAHQPGVEKKFESIPIVSARIASIDGVPVDQLKVKNYPKRLLSSVSVTWADSVPEGLKVMQGKWWQRSDADGLAVVDHAARRLNLHPGSSVDFESGERTIHTRVAAIYKPEGEHVFARSEFILPSGQLQGLPNVWYAAAHVQSKQIPFMERALFAAYPTVTVINIADILDTVEGVVHQITLVIRFLAGFSILSGAIILASSVASTRFRRIREVVVLKTLGATRNRIAAVFSIEFVVLGLLAGFVGVIFANLLSRVLLHRMEVPYHPELIISGISVIATAALAVVTGWIASFRILGQKPLEVLREE</sequence>
<dbReference type="PANTHER" id="PTHR30287">
    <property type="entry name" value="MEMBRANE COMPONENT OF PREDICTED ABC SUPERFAMILY METABOLITE UPTAKE TRANSPORTER"/>
    <property type="match status" value="1"/>
</dbReference>
<dbReference type="GO" id="GO:0005886">
    <property type="term" value="C:plasma membrane"/>
    <property type="evidence" value="ECO:0007669"/>
    <property type="project" value="UniProtKB-SubCell"/>
</dbReference>
<reference evidence="9 10" key="1">
    <citation type="submission" date="2020-08" db="EMBL/GenBank/DDBJ databases">
        <title>Edaphobacter telluris sp. nov. and Acidobacterium dinghuensis sp. nov., two acidobacteria isolated from forest soil.</title>
        <authorList>
            <person name="Fu J."/>
            <person name="Qiu L."/>
        </authorList>
    </citation>
    <scope>NUCLEOTIDE SEQUENCE [LARGE SCALE GENOMIC DNA]</scope>
    <source>
        <strain evidence="9">4Y35</strain>
    </source>
</reference>
<dbReference type="KEGG" id="adin:H7849_05390"/>
<dbReference type="AlphaFoldDB" id="A0A7G8BLG8"/>
<feature type="domain" description="MacB-like periplasmic core" evidence="8">
    <location>
        <begin position="39"/>
        <end position="212"/>
    </location>
</feature>
<feature type="transmembrane region" description="Helical" evidence="6">
    <location>
        <begin position="829"/>
        <end position="850"/>
    </location>
</feature>
<keyword evidence="3 6" id="KW-0812">Transmembrane</keyword>
<evidence type="ECO:0000313" key="10">
    <source>
        <dbReference type="Proteomes" id="UP000515312"/>
    </source>
</evidence>
<evidence type="ECO:0000256" key="2">
    <source>
        <dbReference type="ARBA" id="ARBA00022475"/>
    </source>
</evidence>
<proteinExistence type="predicted"/>
<comment type="subcellular location">
    <subcellularLocation>
        <location evidence="1">Cell membrane</location>
        <topology evidence="1">Multi-pass membrane protein</topology>
    </subcellularLocation>
</comment>
<feature type="transmembrane region" description="Helical" evidence="6">
    <location>
        <begin position="742"/>
        <end position="766"/>
    </location>
</feature>
<feature type="transmembrane region" description="Helical" evidence="6">
    <location>
        <begin position="321"/>
        <end position="346"/>
    </location>
</feature>
<gene>
    <name evidence="9" type="ORF">H7849_05390</name>
</gene>
<dbReference type="Proteomes" id="UP000515312">
    <property type="component" value="Chromosome"/>
</dbReference>
<feature type="domain" description="ABC3 transporter permease C-terminal" evidence="7">
    <location>
        <begin position="280"/>
        <end position="397"/>
    </location>
</feature>
<keyword evidence="5 6" id="KW-0472">Membrane</keyword>
<feature type="transmembrane region" description="Helical" evidence="6">
    <location>
        <begin position="428"/>
        <end position="446"/>
    </location>
</feature>
<feature type="transmembrane region" description="Helical" evidence="6">
    <location>
        <begin position="366"/>
        <end position="387"/>
    </location>
</feature>
<evidence type="ECO:0000256" key="5">
    <source>
        <dbReference type="ARBA" id="ARBA00023136"/>
    </source>
</evidence>
<feature type="transmembrane region" description="Helical" evidence="6">
    <location>
        <begin position="787"/>
        <end position="809"/>
    </location>
</feature>
<evidence type="ECO:0000256" key="4">
    <source>
        <dbReference type="ARBA" id="ARBA00022989"/>
    </source>
</evidence>
<feature type="transmembrane region" description="Helical" evidence="6">
    <location>
        <begin position="452"/>
        <end position="474"/>
    </location>
</feature>
<evidence type="ECO:0000259" key="7">
    <source>
        <dbReference type="Pfam" id="PF02687"/>
    </source>
</evidence>
<accession>A0A7G8BLG8</accession>
<dbReference type="EMBL" id="CP060394">
    <property type="protein sequence ID" value="QNI33388.1"/>
    <property type="molecule type" value="Genomic_DNA"/>
</dbReference>
<feature type="transmembrane region" description="Helical" evidence="6">
    <location>
        <begin position="37"/>
        <end position="57"/>
    </location>
</feature>
<feature type="domain" description="ABC3 transporter permease C-terminal" evidence="7">
    <location>
        <begin position="746"/>
        <end position="858"/>
    </location>
</feature>
<evidence type="ECO:0000256" key="6">
    <source>
        <dbReference type="SAM" id="Phobius"/>
    </source>
</evidence>
<evidence type="ECO:0000259" key="8">
    <source>
        <dbReference type="Pfam" id="PF12704"/>
    </source>
</evidence>
<feature type="transmembrane region" description="Helical" evidence="6">
    <location>
        <begin position="276"/>
        <end position="300"/>
    </location>
</feature>
<dbReference type="InterPro" id="IPR003838">
    <property type="entry name" value="ABC3_permease_C"/>
</dbReference>
<keyword evidence="10" id="KW-1185">Reference proteome</keyword>